<reference evidence="1" key="1">
    <citation type="submission" date="2021-09" db="EMBL/GenBank/DDBJ databases">
        <authorList>
            <consortium name="Pathogen Informatics"/>
        </authorList>
    </citation>
    <scope>NUCLEOTIDE SEQUENCE</scope>
</reference>
<dbReference type="EMBL" id="CAKAEH010000753">
    <property type="protein sequence ID" value="CAG9531790.1"/>
    <property type="molecule type" value="Genomic_DNA"/>
</dbReference>
<gene>
    <name evidence="1" type="ORF">CJOHNSTONI_LOCUS2164</name>
</gene>
<protein>
    <submittedName>
        <fullName evidence="1">Uncharacterized protein</fullName>
    </submittedName>
</protein>
<dbReference type="AlphaFoldDB" id="A0A8J2LZ89"/>
<comment type="caution">
    <text evidence="1">The sequence shown here is derived from an EMBL/GenBank/DDBJ whole genome shotgun (WGS) entry which is preliminary data.</text>
</comment>
<evidence type="ECO:0000313" key="1">
    <source>
        <dbReference type="EMBL" id="CAG9531790.1"/>
    </source>
</evidence>
<organism evidence="1 2">
    <name type="scientific">Cercopithifilaria johnstoni</name>
    <dbReference type="NCBI Taxonomy" id="2874296"/>
    <lineage>
        <taxon>Eukaryota</taxon>
        <taxon>Metazoa</taxon>
        <taxon>Ecdysozoa</taxon>
        <taxon>Nematoda</taxon>
        <taxon>Chromadorea</taxon>
        <taxon>Rhabditida</taxon>
        <taxon>Spirurina</taxon>
        <taxon>Spiruromorpha</taxon>
        <taxon>Filarioidea</taxon>
        <taxon>Onchocercidae</taxon>
        <taxon>Cercopithifilaria</taxon>
    </lineage>
</organism>
<name>A0A8J2LZ89_9BILA</name>
<accession>A0A8J2LZ89</accession>
<keyword evidence="2" id="KW-1185">Reference proteome</keyword>
<sequence>MRKFRLLAHLASGNNKSSIFCILAAALKDYEIVESFQLSVKNMRYWQQRFVLCAPEISASWFVQLKTRHFNYECFISEFVKVLMWHSSAFAVFYFVQSVVQ</sequence>
<evidence type="ECO:0000313" key="2">
    <source>
        <dbReference type="Proteomes" id="UP000746747"/>
    </source>
</evidence>
<proteinExistence type="predicted"/>
<dbReference type="Proteomes" id="UP000746747">
    <property type="component" value="Unassembled WGS sequence"/>
</dbReference>